<dbReference type="EMBL" id="MZGV01000064">
    <property type="protein sequence ID" value="OPJ58092.1"/>
    <property type="molecule type" value="Genomic_DNA"/>
</dbReference>
<keyword evidence="3" id="KW-1003">Cell membrane</keyword>
<dbReference type="RefSeq" id="WP_079427375.1">
    <property type="nucleotide sequence ID" value="NZ_MZGV01000064.1"/>
</dbReference>
<keyword evidence="5 7" id="KW-1133">Transmembrane helix</keyword>
<dbReference type="GO" id="GO:0005886">
    <property type="term" value="C:plasma membrane"/>
    <property type="evidence" value="ECO:0007669"/>
    <property type="project" value="UniProtKB-SubCell"/>
</dbReference>
<dbReference type="InterPro" id="IPR005524">
    <property type="entry name" value="DUF318"/>
</dbReference>
<comment type="caution">
    <text evidence="8">The sequence shown here is derived from an EMBL/GenBank/DDBJ whole genome shotgun (WGS) entry which is preliminary data.</text>
</comment>
<dbReference type="InterPro" id="IPR052923">
    <property type="entry name" value="UPF0718"/>
</dbReference>
<feature type="transmembrane region" description="Helical" evidence="7">
    <location>
        <begin position="258"/>
        <end position="280"/>
    </location>
</feature>
<accession>A0A1V4IDM2</accession>
<evidence type="ECO:0000256" key="6">
    <source>
        <dbReference type="ARBA" id="ARBA00023136"/>
    </source>
</evidence>
<evidence type="ECO:0000256" key="7">
    <source>
        <dbReference type="SAM" id="Phobius"/>
    </source>
</evidence>
<comment type="subcellular location">
    <subcellularLocation>
        <location evidence="1">Cell membrane</location>
        <topology evidence="1">Multi-pass membrane protein</topology>
    </subcellularLocation>
</comment>
<comment type="similarity">
    <text evidence="2">Belongs to the UPF0718 family.</text>
</comment>
<keyword evidence="6 7" id="KW-0472">Membrane</keyword>
<feature type="transmembrane region" description="Helical" evidence="7">
    <location>
        <begin position="12"/>
        <end position="32"/>
    </location>
</feature>
<name>A0A1V4IDM2_9CLOT</name>
<evidence type="ECO:0000256" key="1">
    <source>
        <dbReference type="ARBA" id="ARBA00004651"/>
    </source>
</evidence>
<feature type="transmembrane region" description="Helical" evidence="7">
    <location>
        <begin position="229"/>
        <end position="246"/>
    </location>
</feature>
<feature type="transmembrane region" description="Helical" evidence="7">
    <location>
        <begin position="87"/>
        <end position="108"/>
    </location>
</feature>
<proteinExistence type="inferred from homology"/>
<dbReference type="STRING" id="1450648.CLORY_37690"/>
<dbReference type="PANTHER" id="PTHR34184">
    <property type="entry name" value="UPF0718 PROTEIN YCGR"/>
    <property type="match status" value="1"/>
</dbReference>
<evidence type="ECO:0000313" key="9">
    <source>
        <dbReference type="Proteomes" id="UP000190080"/>
    </source>
</evidence>
<evidence type="ECO:0000256" key="3">
    <source>
        <dbReference type="ARBA" id="ARBA00022475"/>
    </source>
</evidence>
<dbReference type="Pfam" id="PF03773">
    <property type="entry name" value="ArsP_1"/>
    <property type="match status" value="1"/>
</dbReference>
<feature type="transmembrane region" description="Helical" evidence="7">
    <location>
        <begin position="325"/>
        <end position="348"/>
    </location>
</feature>
<feature type="transmembrane region" description="Helical" evidence="7">
    <location>
        <begin position="150"/>
        <end position="171"/>
    </location>
</feature>
<protein>
    <submittedName>
        <fullName evidence="8">Putative two-component membrane permease complex subunit</fullName>
    </submittedName>
</protein>
<reference evidence="8 9" key="1">
    <citation type="submission" date="2017-03" db="EMBL/GenBank/DDBJ databases">
        <title>Genome sequence of Clostridium oryzae DSM 28571.</title>
        <authorList>
            <person name="Poehlein A."/>
            <person name="Daniel R."/>
        </authorList>
    </citation>
    <scope>NUCLEOTIDE SEQUENCE [LARGE SCALE GENOMIC DNA]</scope>
    <source>
        <strain evidence="8 9">DSM 28571</strain>
    </source>
</reference>
<sequence>MITDLKKENRIGNLIILVLALAAIFMMMKSIGAYKDVFQNFSTIFISIVLEATPFIILGAFIASLIHVYITEDFIKNAIPKSKVGSIFIASILGIVFPVCECAIVPITKNLIHKGVPKGAAITFMLAVPLVNPIVLLSTYYAFYNRPDIVVIRGVLGLIAAITVGLAINFAENDYEVLKEAEVEAACTDQCNFCEHEHHHHKGHDYYDNNQSKLSMVIEHASEEFYDTAKYLIMGATLSALFQTIISKRSISFLGDNLFYSILTMMVLAFILSICSTADAFIAKTFLNQFTIGSVIAFMIMGPMLDIKNTFMLIGAFRGKFVINLILYILLVCFAAGAVVNILAMFGVI</sequence>
<feature type="transmembrane region" description="Helical" evidence="7">
    <location>
        <begin position="120"/>
        <end position="143"/>
    </location>
</feature>
<dbReference type="AlphaFoldDB" id="A0A1V4IDM2"/>
<organism evidence="8 9">
    <name type="scientific">Clostridium oryzae</name>
    <dbReference type="NCBI Taxonomy" id="1450648"/>
    <lineage>
        <taxon>Bacteria</taxon>
        <taxon>Bacillati</taxon>
        <taxon>Bacillota</taxon>
        <taxon>Clostridia</taxon>
        <taxon>Eubacteriales</taxon>
        <taxon>Clostridiaceae</taxon>
        <taxon>Clostridium</taxon>
    </lineage>
</organism>
<dbReference type="PANTHER" id="PTHR34184:SF4">
    <property type="entry name" value="UPF0718 PROTEIN YCGR"/>
    <property type="match status" value="1"/>
</dbReference>
<dbReference type="OrthoDB" id="9810876at2"/>
<evidence type="ECO:0000256" key="2">
    <source>
        <dbReference type="ARBA" id="ARBA00006386"/>
    </source>
</evidence>
<evidence type="ECO:0000256" key="4">
    <source>
        <dbReference type="ARBA" id="ARBA00022692"/>
    </source>
</evidence>
<evidence type="ECO:0000256" key="5">
    <source>
        <dbReference type="ARBA" id="ARBA00022989"/>
    </source>
</evidence>
<keyword evidence="4 7" id="KW-0812">Transmembrane</keyword>
<dbReference type="Proteomes" id="UP000190080">
    <property type="component" value="Unassembled WGS sequence"/>
</dbReference>
<evidence type="ECO:0000313" key="8">
    <source>
        <dbReference type="EMBL" id="OPJ58092.1"/>
    </source>
</evidence>
<gene>
    <name evidence="8" type="ORF">CLORY_37690</name>
</gene>
<feature type="transmembrane region" description="Helical" evidence="7">
    <location>
        <begin position="44"/>
        <end position="66"/>
    </location>
</feature>
<keyword evidence="9" id="KW-1185">Reference proteome</keyword>